<reference evidence="1 2" key="1">
    <citation type="submission" date="2015-12" db="EMBL/GenBank/DDBJ databases">
        <title>Draft genome sequence of Moniliophthora roreri, the causal agent of frosty pod rot of cacao.</title>
        <authorList>
            <person name="Aime M.C."/>
            <person name="Diaz-Valderrama J.R."/>
            <person name="Kijpornyongpan T."/>
            <person name="Phillips-Mora W."/>
        </authorList>
    </citation>
    <scope>NUCLEOTIDE SEQUENCE [LARGE SCALE GENOMIC DNA]</scope>
    <source>
        <strain evidence="1 2">MCA 2952</strain>
    </source>
</reference>
<dbReference type="Proteomes" id="UP000054988">
    <property type="component" value="Unassembled WGS sequence"/>
</dbReference>
<name>A0A0W0FC72_MONRR</name>
<accession>A0A0W0FC72</accession>
<organism evidence="1 2">
    <name type="scientific">Moniliophthora roreri</name>
    <name type="common">Frosty pod rot fungus</name>
    <name type="synonym">Monilia roreri</name>
    <dbReference type="NCBI Taxonomy" id="221103"/>
    <lineage>
        <taxon>Eukaryota</taxon>
        <taxon>Fungi</taxon>
        <taxon>Dikarya</taxon>
        <taxon>Basidiomycota</taxon>
        <taxon>Agaricomycotina</taxon>
        <taxon>Agaricomycetes</taxon>
        <taxon>Agaricomycetidae</taxon>
        <taxon>Agaricales</taxon>
        <taxon>Marasmiineae</taxon>
        <taxon>Marasmiaceae</taxon>
        <taxon>Moniliophthora</taxon>
    </lineage>
</organism>
<protein>
    <submittedName>
        <fullName evidence="1">Uncharacterized protein</fullName>
    </submittedName>
</protein>
<dbReference type="AlphaFoldDB" id="A0A0W0FC72"/>
<evidence type="ECO:0000313" key="2">
    <source>
        <dbReference type="Proteomes" id="UP000054988"/>
    </source>
</evidence>
<dbReference type="EMBL" id="LATX01002123">
    <property type="protein sequence ID" value="KTB33912.1"/>
    <property type="molecule type" value="Genomic_DNA"/>
</dbReference>
<dbReference type="eggNOG" id="ENOG502SZGU">
    <property type="taxonomic scope" value="Eukaryota"/>
</dbReference>
<gene>
    <name evidence="1" type="ORF">WG66_13338</name>
</gene>
<comment type="caution">
    <text evidence="1">The sequence shown here is derived from an EMBL/GenBank/DDBJ whole genome shotgun (WGS) entry which is preliminary data.</text>
</comment>
<proteinExistence type="predicted"/>
<evidence type="ECO:0000313" key="1">
    <source>
        <dbReference type="EMBL" id="KTB33912.1"/>
    </source>
</evidence>
<sequence>MSLSTQCLRRVVAPVKASRRYASSTSSAPASTSKKSYFLTPEKKRALISLYHQSDTFITPENLSSKIDEAFIRKDKELFVDVVTPKDLKNLMNEKLRAPKFREWNRDKRGITGGQWSAQTTHREWRVIEALYGVDASDRHNAMPSLEALEEFERKADEEEVKSPQTNGSPSKVRISTFYGDLILQCNSSDFHERRTGAAQWDLA</sequence>